<proteinExistence type="predicted"/>
<evidence type="ECO:0000313" key="2">
    <source>
        <dbReference type="Proteomes" id="UP000287247"/>
    </source>
</evidence>
<organism evidence="1 2">
    <name type="scientific">Aphanothece sacrum FPU1</name>
    <dbReference type="NCBI Taxonomy" id="1920663"/>
    <lineage>
        <taxon>Bacteria</taxon>
        <taxon>Bacillati</taxon>
        <taxon>Cyanobacteriota</taxon>
        <taxon>Cyanophyceae</taxon>
        <taxon>Oscillatoriophycideae</taxon>
        <taxon>Chroococcales</taxon>
        <taxon>Aphanothecaceae</taxon>
        <taxon>Aphanothece</taxon>
    </lineage>
</organism>
<reference evidence="2" key="1">
    <citation type="submission" date="2017-05" db="EMBL/GenBank/DDBJ databases">
        <title>Physiological properties and genetic analysis related to exopolysaccharide production of fresh-water unicellular cyanobacterium Aphanothece sacrum, Suizenji Nori, that has been cultured as a food source in Japan.</title>
        <authorList>
            <person name="Kanesaki Y."/>
            <person name="Yoshikawa S."/>
            <person name="Ohki K."/>
        </authorList>
    </citation>
    <scope>NUCLEOTIDE SEQUENCE [LARGE SCALE GENOMIC DNA]</scope>
    <source>
        <strain evidence="2">FPU1</strain>
    </source>
</reference>
<dbReference type="Proteomes" id="UP000287247">
    <property type="component" value="Unassembled WGS sequence"/>
</dbReference>
<dbReference type="EMBL" id="BDQK01000007">
    <property type="protein sequence ID" value="GBF80285.1"/>
    <property type="molecule type" value="Genomic_DNA"/>
</dbReference>
<dbReference type="AlphaFoldDB" id="A0A401IG67"/>
<keyword evidence="1" id="KW-0449">Lipoprotein</keyword>
<name>A0A401IG67_APHSA</name>
<protein>
    <submittedName>
        <fullName evidence="1">Lipoprotein</fullName>
    </submittedName>
</protein>
<sequence>MNAIAIPVNSPEYWQLLKELAKNRQLWRLQNINNYQFTYQQQCFCVAPGNIPLKVAVKNDKITQVVDLKTNQTIPNLGFPKTIDQLFQILEKAIQSKADEISVTYDSTLGYPTKIAIDYQKILADEETNYLAKDLIKIK</sequence>
<gene>
    <name evidence="1" type="ORF">AsFPU1_1686</name>
</gene>
<dbReference type="InterPro" id="IPR046172">
    <property type="entry name" value="DUF6174"/>
</dbReference>
<keyword evidence="2" id="KW-1185">Reference proteome</keyword>
<accession>A0A401IG67</accession>
<evidence type="ECO:0000313" key="1">
    <source>
        <dbReference type="EMBL" id="GBF80285.1"/>
    </source>
</evidence>
<comment type="caution">
    <text evidence="1">The sequence shown here is derived from an EMBL/GenBank/DDBJ whole genome shotgun (WGS) entry which is preliminary data.</text>
</comment>
<dbReference type="Pfam" id="PF19671">
    <property type="entry name" value="DUF6174"/>
    <property type="match status" value="1"/>
</dbReference>